<feature type="region of interest" description="Disordered" evidence="10">
    <location>
        <begin position="897"/>
        <end position="937"/>
    </location>
</feature>
<dbReference type="GO" id="GO:1990883">
    <property type="term" value="F:18S rRNA cytidine N-acetyltransferase activity"/>
    <property type="evidence" value="ECO:0007669"/>
    <property type="project" value="TreeGrafter"/>
</dbReference>
<keyword evidence="5 9" id="KW-0547">Nucleotide-binding</keyword>
<dbReference type="Pfam" id="PF13718">
    <property type="entry name" value="GNAT_acetyltr_2"/>
    <property type="match status" value="1"/>
</dbReference>
<proteinExistence type="inferred from homology"/>
<dbReference type="Pfam" id="PF08351">
    <property type="entry name" value="TmcA_N"/>
    <property type="match status" value="1"/>
</dbReference>
<keyword evidence="7 9" id="KW-0539">Nucleus</keyword>
<keyword evidence="6 9" id="KW-0067">ATP-binding</keyword>
<comment type="catalytic activity">
    <reaction evidence="9">
        <text>a cytidine in tRNA + acetyl-CoA + ATP + H2O = an N(4)-acetylcytidine in tRNA + ADP + phosphate + CoA + H(+)</text>
        <dbReference type="Rhea" id="RHEA:53876"/>
        <dbReference type="Rhea" id="RHEA-COMP:13670"/>
        <dbReference type="Rhea" id="RHEA-COMP:13671"/>
        <dbReference type="ChEBI" id="CHEBI:15377"/>
        <dbReference type="ChEBI" id="CHEBI:15378"/>
        <dbReference type="ChEBI" id="CHEBI:30616"/>
        <dbReference type="ChEBI" id="CHEBI:43474"/>
        <dbReference type="ChEBI" id="CHEBI:57287"/>
        <dbReference type="ChEBI" id="CHEBI:57288"/>
        <dbReference type="ChEBI" id="CHEBI:74900"/>
        <dbReference type="ChEBI" id="CHEBI:82748"/>
        <dbReference type="ChEBI" id="CHEBI:456216"/>
    </reaction>
</comment>
<feature type="compositionally biased region" description="Basic and acidic residues" evidence="10">
    <location>
        <begin position="913"/>
        <end position="923"/>
    </location>
</feature>
<keyword evidence="13" id="KW-1185">Reference proteome</keyword>
<sequence>MIVENVVMILLDQVVTLHFLLSKARVAARPNVLWCYKKDLGFTSHRKKRARQIKSQIARGIRDADQDDPFELFVASTNVRYTYYKETEKILGNTYGMCVLQDFEAVTPNILARTIETVEGGGIVVLLLRTMKSLKQLYSMTMNDVLTAEQKELEDLKESLKDTQPIGALVSCSKTIDQAKAILTFVEATAEKTLRSTVSLTAARGRGKSAALGISLAAAVAYGYSNIFLTSPSPENLKTLFEFVFKGFDALGYEEHLDYDIIQSTNPAFQKSIVRVNIFRDHRQTIQYIQPQDHSVLSQAELLVIDEAAAIPLPIVKKLLGPYLVFMASTINGYEGTGRSLSLKLLKQLREQAHGGTKPTGENSDVTVVDRSGKETSGATSSGSRALREIQLNTPIRYGVNDPVEKWLNNLLCLDSSNNTASLFSNLPMKGNGPTGCPHPTSCELFYVNRDTLFSYHPVSEAFLQRMMALYSASHYKNTPDDLQLMSDAPAHHLFVLLPPIIADNSKTTVLPDPLVVLQVCMEGLISKESAIASLTKGVRAAGDMIPWVMSQQFQDEDFAQLSGARIVRIATHPDYVGMGYGKRAMELVEQYYTGKFIQLDESIESEVNECVKITDLDLKDVSLMTDEVKVRDPSSMPPLLLKLSERPLPAAENLHWIGVSYGLTAQLHKFWKRIGFVPLYVRQTENNITGEHTCIMLKELTSENEVLSNSSVKVESPQWLTTFSDDFKKRFIELLAYQFKKFSPVMVLSILEAVASRNPGRATEVVCSKSEVHRYFTPFDLKRLDSYTSNLLDYHVILDLASTLAHNYFLGQYNSSALISSIKPVSLSPVQSSIILGIGLQKKTMTDMERDLNLPQSQILALFGKVVKKCLNYLNEVVEIDVLKQVDDENAQLKKKVQTASNSNLSKSSENYNDHNLKRRNPEDEDSWDPTLKSLDDDLEDAGEEAVEKLLVRQKELINTWDLEKYAIGGTDEDWEKAKMGKSAKIVNIPNTLKSSKKLKQSNGTAVNLSQKLSGEKNGFIDPKNLVGSKKKGGKARSKKN</sequence>
<keyword evidence="2 9" id="KW-0698">rRNA processing</keyword>
<dbReference type="InterPro" id="IPR013562">
    <property type="entry name" value="TmcA/NAT10_N"/>
</dbReference>
<dbReference type="GO" id="GO:0005730">
    <property type="term" value="C:nucleolus"/>
    <property type="evidence" value="ECO:0007669"/>
    <property type="project" value="UniProtKB-SubCell"/>
</dbReference>
<comment type="subunit">
    <text evidence="9">Interacts with TAN1.</text>
</comment>
<dbReference type="Pfam" id="PF13725">
    <property type="entry name" value="tRNA_bind_2"/>
    <property type="match status" value="1"/>
</dbReference>
<dbReference type="PANTHER" id="PTHR10925">
    <property type="entry name" value="N-ACETYLTRANSFERASE 10"/>
    <property type="match status" value="1"/>
</dbReference>
<gene>
    <name evidence="9 12" type="primary">NAT10</name>
    <name evidence="12" type="ORF">HK099_008662</name>
</gene>
<dbReference type="InterPro" id="IPR032672">
    <property type="entry name" value="TmcA/NAT10/Kre33"/>
</dbReference>
<dbReference type="Gene3D" id="3.40.50.300">
    <property type="entry name" value="P-loop containing nucleotide triphosphate hydrolases"/>
    <property type="match status" value="1"/>
</dbReference>
<comment type="similarity">
    <text evidence="9">Belongs to the RNA cytidine acetyltransferase family. NAT10 subfamily.</text>
</comment>
<dbReference type="PANTHER" id="PTHR10925:SF5">
    <property type="entry name" value="RNA CYTIDINE ACETYLTRANSFERASE"/>
    <property type="match status" value="1"/>
</dbReference>
<comment type="caution">
    <text evidence="12">The sequence shown here is derived from an EMBL/GenBank/DDBJ whole genome shotgun (WGS) entry which is preliminary data.</text>
</comment>
<feature type="region of interest" description="Disordered" evidence="10">
    <location>
        <begin position="352"/>
        <end position="384"/>
    </location>
</feature>
<comment type="subcellular location">
    <subcellularLocation>
        <location evidence="1 9">Nucleus</location>
        <location evidence="1 9">Nucleolus</location>
    </subcellularLocation>
</comment>
<evidence type="ECO:0000313" key="13">
    <source>
        <dbReference type="Proteomes" id="UP001211065"/>
    </source>
</evidence>
<dbReference type="GO" id="GO:0000049">
    <property type="term" value="F:tRNA binding"/>
    <property type="evidence" value="ECO:0007669"/>
    <property type="project" value="TreeGrafter"/>
</dbReference>
<dbReference type="EMBL" id="JADGJW010000098">
    <property type="protein sequence ID" value="KAJ3224271.1"/>
    <property type="molecule type" value="Genomic_DNA"/>
</dbReference>
<keyword evidence="4 9" id="KW-0819">tRNA processing</keyword>
<evidence type="ECO:0000256" key="10">
    <source>
        <dbReference type="SAM" id="MobiDB-lite"/>
    </source>
</evidence>
<feature type="binding site" evidence="9">
    <location>
        <begin position="205"/>
        <end position="214"/>
    </location>
    <ligand>
        <name>ATP</name>
        <dbReference type="ChEBI" id="CHEBI:30616"/>
    </ligand>
</feature>
<dbReference type="GO" id="GO:1904812">
    <property type="term" value="P:rRNA acetylation involved in maturation of SSU-rRNA"/>
    <property type="evidence" value="ECO:0007669"/>
    <property type="project" value="InterPro"/>
</dbReference>
<dbReference type="Gene3D" id="3.40.50.11040">
    <property type="match status" value="1"/>
</dbReference>
<dbReference type="InterPro" id="IPR027992">
    <property type="entry name" value="tRNA_bind_dom"/>
</dbReference>
<protein>
    <recommendedName>
        <fullName evidence="9">RNA cytidine acetyltransferase</fullName>
        <ecNumber evidence="9">2.3.1.-</ecNumber>
    </recommendedName>
    <alternativeName>
        <fullName evidence="9">18S rRNA cytosine acetyltransferase</fullName>
    </alternativeName>
</protein>
<evidence type="ECO:0000256" key="9">
    <source>
        <dbReference type="HAMAP-Rule" id="MF_03211"/>
    </source>
</evidence>
<organism evidence="12 13">
    <name type="scientific">Clydaea vesicula</name>
    <dbReference type="NCBI Taxonomy" id="447962"/>
    <lineage>
        <taxon>Eukaryota</taxon>
        <taxon>Fungi</taxon>
        <taxon>Fungi incertae sedis</taxon>
        <taxon>Chytridiomycota</taxon>
        <taxon>Chytridiomycota incertae sedis</taxon>
        <taxon>Chytridiomycetes</taxon>
        <taxon>Lobulomycetales</taxon>
        <taxon>Lobulomycetaceae</taxon>
        <taxon>Clydaea</taxon>
    </lineage>
</organism>
<evidence type="ECO:0000313" key="12">
    <source>
        <dbReference type="EMBL" id="KAJ3224271.1"/>
    </source>
</evidence>
<evidence type="ECO:0000256" key="1">
    <source>
        <dbReference type="ARBA" id="ARBA00004604"/>
    </source>
</evidence>
<dbReference type="PROSITE" id="PS51186">
    <property type="entry name" value="GNAT"/>
    <property type="match status" value="1"/>
</dbReference>
<dbReference type="HAMAP" id="MF_03211">
    <property type="entry name" value="RNA_acetyltr_Nat10"/>
    <property type="match status" value="1"/>
</dbReference>
<dbReference type="InterPro" id="IPR007807">
    <property type="entry name" value="TcmA/NAT10_helicase"/>
</dbReference>
<evidence type="ECO:0000256" key="4">
    <source>
        <dbReference type="ARBA" id="ARBA00022694"/>
    </source>
</evidence>
<name>A0AAD5U4S8_9FUNG</name>
<feature type="domain" description="N-acetyltransferase" evidence="11">
    <location>
        <begin position="501"/>
        <end position="702"/>
    </location>
</feature>
<dbReference type="InterPro" id="IPR033688">
    <property type="entry name" value="NAT10"/>
</dbReference>
<dbReference type="GO" id="GO:0005524">
    <property type="term" value="F:ATP binding"/>
    <property type="evidence" value="ECO:0007669"/>
    <property type="project" value="UniProtKB-UniRule"/>
</dbReference>
<feature type="compositionally biased region" description="Polar residues" evidence="10">
    <location>
        <begin position="899"/>
        <end position="912"/>
    </location>
</feature>
<keyword evidence="8 9" id="KW-0012">Acyltransferase</keyword>
<dbReference type="Pfam" id="PF05127">
    <property type="entry name" value="NAT10_TcmA_helicase"/>
    <property type="match status" value="1"/>
</dbReference>
<comment type="catalytic activity">
    <reaction evidence="9">
        <text>a cytidine in 18S rRNA + acetyl-CoA + ATP + H2O = an N(4)-acetylcytidine in 18S rRNA + ADP + phosphate + CoA + H(+)</text>
        <dbReference type="Rhea" id="RHEA:51424"/>
        <dbReference type="Rhea" id="RHEA-COMP:13575"/>
        <dbReference type="Rhea" id="RHEA-COMP:13576"/>
        <dbReference type="ChEBI" id="CHEBI:15377"/>
        <dbReference type="ChEBI" id="CHEBI:15378"/>
        <dbReference type="ChEBI" id="CHEBI:30616"/>
        <dbReference type="ChEBI" id="CHEBI:43474"/>
        <dbReference type="ChEBI" id="CHEBI:57287"/>
        <dbReference type="ChEBI" id="CHEBI:57288"/>
        <dbReference type="ChEBI" id="CHEBI:74900"/>
        <dbReference type="ChEBI" id="CHEBI:82748"/>
        <dbReference type="ChEBI" id="CHEBI:456216"/>
    </reaction>
</comment>
<dbReference type="EC" id="2.3.1.-" evidence="9"/>
<feature type="binding site" evidence="9">
    <location>
        <position position="397"/>
    </location>
    <ligand>
        <name>ATP</name>
        <dbReference type="ChEBI" id="CHEBI:30616"/>
    </ligand>
</feature>
<feature type="binding site" evidence="9">
    <location>
        <begin position="577"/>
        <end position="583"/>
    </location>
    <ligand>
        <name>acetyl-CoA</name>
        <dbReference type="ChEBI" id="CHEBI:57288"/>
    </ligand>
</feature>
<evidence type="ECO:0000256" key="3">
    <source>
        <dbReference type="ARBA" id="ARBA00022679"/>
    </source>
</evidence>
<evidence type="ECO:0000256" key="6">
    <source>
        <dbReference type="ARBA" id="ARBA00022840"/>
    </source>
</evidence>
<dbReference type="GO" id="GO:0051391">
    <property type="term" value="P:tRNA acetylation"/>
    <property type="evidence" value="ECO:0007669"/>
    <property type="project" value="UniProtKB-UniRule"/>
</dbReference>
<comment type="function">
    <text evidence="9">RNA cytidine acetyltransferase with specificity toward both 18S rRNA and tRNAs. Catalyzes the formation of N(4)-acetylcytidine (ac4C) in 18S rRNA. Required for early nucleolar cleavages of precursor rRNA at sites A0, A1 and A2 during 18S rRNA synthesis. Catalyzes the formation of ac4C in serine and leucine tRNAs. Requires the tRNA-binding adapter protein TAN1 for full tRNA acetyltransferase activity but not for 18S rRNA acetylation.</text>
</comment>
<accession>A0AAD5U4S8</accession>
<keyword evidence="3 9" id="KW-0808">Transferase</keyword>
<feature type="compositionally biased region" description="Basic residues" evidence="10">
    <location>
        <begin position="1030"/>
        <end position="1042"/>
    </location>
</feature>
<evidence type="ECO:0000259" key="11">
    <source>
        <dbReference type="PROSITE" id="PS51186"/>
    </source>
</evidence>
<evidence type="ECO:0000256" key="8">
    <source>
        <dbReference type="ARBA" id="ARBA00023315"/>
    </source>
</evidence>
<feature type="region of interest" description="Disordered" evidence="10">
    <location>
        <begin position="998"/>
        <end position="1042"/>
    </location>
</feature>
<dbReference type="Proteomes" id="UP001211065">
    <property type="component" value="Unassembled WGS sequence"/>
</dbReference>
<dbReference type="GO" id="GO:0030686">
    <property type="term" value="C:90S preribosome"/>
    <property type="evidence" value="ECO:0007669"/>
    <property type="project" value="TreeGrafter"/>
</dbReference>
<feature type="binding site" evidence="9">
    <location>
        <position position="674"/>
    </location>
    <ligand>
        <name>acetyl-CoA</name>
        <dbReference type="ChEBI" id="CHEBI:57288"/>
    </ligand>
</feature>
<reference evidence="12" key="1">
    <citation type="submission" date="2020-05" db="EMBL/GenBank/DDBJ databases">
        <title>Phylogenomic resolution of chytrid fungi.</title>
        <authorList>
            <person name="Stajich J.E."/>
            <person name="Amses K."/>
            <person name="Simmons R."/>
            <person name="Seto K."/>
            <person name="Myers J."/>
            <person name="Bonds A."/>
            <person name="Quandt C.A."/>
            <person name="Barry K."/>
            <person name="Liu P."/>
            <person name="Grigoriev I."/>
            <person name="Longcore J.E."/>
            <person name="James T.Y."/>
        </authorList>
    </citation>
    <scope>NUCLEOTIDE SEQUENCE</scope>
    <source>
        <strain evidence="12">JEL0476</strain>
    </source>
</reference>
<evidence type="ECO:0000256" key="2">
    <source>
        <dbReference type="ARBA" id="ARBA00022552"/>
    </source>
</evidence>
<evidence type="ECO:0000256" key="7">
    <source>
        <dbReference type="ARBA" id="ARBA00023242"/>
    </source>
</evidence>
<evidence type="ECO:0000256" key="5">
    <source>
        <dbReference type="ARBA" id="ARBA00022741"/>
    </source>
</evidence>
<dbReference type="CDD" id="cd04301">
    <property type="entry name" value="NAT_SF"/>
    <property type="match status" value="1"/>
</dbReference>
<dbReference type="Gene3D" id="3.40.630.30">
    <property type="match status" value="1"/>
</dbReference>
<feature type="compositionally biased region" description="Polar residues" evidence="10">
    <location>
        <begin position="375"/>
        <end position="384"/>
    </location>
</feature>
<dbReference type="AlphaFoldDB" id="A0AAD5U4S8"/>
<feature type="binding site" evidence="9">
    <location>
        <begin position="570"/>
        <end position="572"/>
    </location>
    <ligand>
        <name>acetyl-CoA</name>
        <dbReference type="ChEBI" id="CHEBI:57288"/>
    </ligand>
</feature>
<feature type="compositionally biased region" description="Polar residues" evidence="10">
    <location>
        <begin position="1002"/>
        <end position="1014"/>
    </location>
</feature>
<dbReference type="InterPro" id="IPR000182">
    <property type="entry name" value="GNAT_dom"/>
</dbReference>
<dbReference type="InterPro" id="IPR027417">
    <property type="entry name" value="P-loop_NTPase"/>
</dbReference>